<proteinExistence type="predicted"/>
<feature type="transmembrane region" description="Helical" evidence="7">
    <location>
        <begin position="437"/>
        <end position="457"/>
    </location>
</feature>
<reference evidence="8" key="1">
    <citation type="submission" date="2023-03" db="EMBL/GenBank/DDBJ databases">
        <title>Mating type loci evolution in Malassezia.</title>
        <authorList>
            <person name="Coelho M.A."/>
        </authorList>
    </citation>
    <scope>NUCLEOTIDE SEQUENCE</scope>
    <source>
        <strain evidence="8">CBS 9431</strain>
    </source>
</reference>
<feature type="transmembrane region" description="Helical" evidence="7">
    <location>
        <begin position="368"/>
        <end position="392"/>
    </location>
</feature>
<dbReference type="PANTHER" id="PTHR43791">
    <property type="entry name" value="PERMEASE-RELATED"/>
    <property type="match status" value="1"/>
</dbReference>
<keyword evidence="2" id="KW-0813">Transport</keyword>
<dbReference type="Pfam" id="PF07690">
    <property type="entry name" value="MFS_1"/>
    <property type="match status" value="1"/>
</dbReference>
<keyword evidence="4 7" id="KW-1133">Transmembrane helix</keyword>
<evidence type="ECO:0000313" key="9">
    <source>
        <dbReference type="Proteomes" id="UP001217754"/>
    </source>
</evidence>
<protein>
    <submittedName>
        <fullName evidence="8">Uncharacterized protein</fullName>
    </submittedName>
</protein>
<keyword evidence="5 7" id="KW-0472">Membrane</keyword>
<feature type="transmembrane region" description="Helical" evidence="7">
    <location>
        <begin position="404"/>
        <end position="425"/>
    </location>
</feature>
<dbReference type="PANTHER" id="PTHR43791:SF65">
    <property type="entry name" value="MAJOR FACILITATOR SUPERFAMILY (MFS) PROFILE DOMAIN-CONTAINING PROTEIN-RELATED"/>
    <property type="match status" value="1"/>
</dbReference>
<evidence type="ECO:0000256" key="3">
    <source>
        <dbReference type="ARBA" id="ARBA00022692"/>
    </source>
</evidence>
<keyword evidence="9" id="KW-1185">Reference proteome</keyword>
<dbReference type="InterPro" id="IPR011701">
    <property type="entry name" value="MFS"/>
</dbReference>
<comment type="subcellular location">
    <subcellularLocation>
        <location evidence="1">Membrane</location>
        <topology evidence="1">Multi-pass membrane protein</topology>
    </subcellularLocation>
</comment>
<evidence type="ECO:0000256" key="4">
    <source>
        <dbReference type="ARBA" id="ARBA00022989"/>
    </source>
</evidence>
<dbReference type="Gene3D" id="1.20.1250.20">
    <property type="entry name" value="MFS general substrate transporter like domains"/>
    <property type="match status" value="1"/>
</dbReference>
<dbReference type="EMBL" id="CP119965">
    <property type="protein sequence ID" value="WFD41092.1"/>
    <property type="molecule type" value="Genomic_DNA"/>
</dbReference>
<dbReference type="GO" id="GO:0022857">
    <property type="term" value="F:transmembrane transporter activity"/>
    <property type="evidence" value="ECO:0007669"/>
    <property type="project" value="InterPro"/>
</dbReference>
<feature type="transmembrane region" description="Helical" evidence="7">
    <location>
        <begin position="502"/>
        <end position="522"/>
    </location>
</feature>
<dbReference type="GO" id="GO:0016020">
    <property type="term" value="C:membrane"/>
    <property type="evidence" value="ECO:0007669"/>
    <property type="project" value="UniProtKB-SubCell"/>
</dbReference>
<evidence type="ECO:0000256" key="5">
    <source>
        <dbReference type="ARBA" id="ARBA00023136"/>
    </source>
</evidence>
<evidence type="ECO:0000256" key="2">
    <source>
        <dbReference type="ARBA" id="ARBA00022448"/>
    </source>
</evidence>
<feature type="transmembrane region" description="Helical" evidence="7">
    <location>
        <begin position="191"/>
        <end position="216"/>
    </location>
</feature>
<name>A0AAF0FA32_9BASI</name>
<dbReference type="RefSeq" id="XP_060123989.1">
    <property type="nucleotide sequence ID" value="XM_060268006.1"/>
</dbReference>
<evidence type="ECO:0000313" key="8">
    <source>
        <dbReference type="EMBL" id="WFD41092.1"/>
    </source>
</evidence>
<keyword evidence="3 7" id="KW-0812">Transmembrane</keyword>
<feature type="transmembrane region" description="Helical" evidence="7">
    <location>
        <begin position="469"/>
        <end position="490"/>
    </location>
</feature>
<feature type="transmembrane region" description="Helical" evidence="7">
    <location>
        <begin position="338"/>
        <end position="356"/>
    </location>
</feature>
<evidence type="ECO:0000256" key="6">
    <source>
        <dbReference type="SAM" id="MobiDB-lite"/>
    </source>
</evidence>
<gene>
    <name evidence="8" type="ORF">MJAP1_004085</name>
</gene>
<feature type="transmembrane region" description="Helical" evidence="7">
    <location>
        <begin position="228"/>
        <end position="249"/>
    </location>
</feature>
<dbReference type="GeneID" id="85227736"/>
<dbReference type="Proteomes" id="UP001217754">
    <property type="component" value="Chromosome 8"/>
</dbReference>
<evidence type="ECO:0000256" key="7">
    <source>
        <dbReference type="SAM" id="Phobius"/>
    </source>
</evidence>
<accession>A0AAF0FA32</accession>
<organism evidence="8 9">
    <name type="scientific">Malassezia japonica</name>
    <dbReference type="NCBI Taxonomy" id="223818"/>
    <lineage>
        <taxon>Eukaryota</taxon>
        <taxon>Fungi</taxon>
        <taxon>Dikarya</taxon>
        <taxon>Basidiomycota</taxon>
        <taxon>Ustilaginomycotina</taxon>
        <taxon>Malasseziomycetes</taxon>
        <taxon>Malasseziales</taxon>
        <taxon>Malasseziaceae</taxon>
        <taxon>Malassezia</taxon>
    </lineage>
</organism>
<sequence>MPRILQPGEFEQSLDESDGFRTDSSLDGLDDEKREKASAELSDFHIFQNNTLVDHWAGVYDKSEYEGRHRFDPSFTWTKQEERELVWKLDTRLMLLVWVMFFSLDLVRHNLNRSLASRSEKHGGNILEEVGLSQNDINHGMLAFYLSFLCMELPSGLISKRLGPEVWVPTQIIAWSIVCACQSAITNKAGFYITRVFLGITQGGFIPDMCLYLTYFYTSKEMNVRMSFFYTVLGASQIIGSFLSVGFMQLNGLNGWAGWRYLFALDSVISGVIGLLAIFLMPATITKTTTFAIRKPWFTDREEKILVNRLLRDDPTKGDMNNHQSVTWRGLWNCLKDYDGWVIYALAFLVLIPYQPPQTYLSYILSDLGFNTLMSNLLAIPGMVLFMANALWMAQLATRFRARAWTSALTNAWVFPCLVALLCIPQKQDYYWNWVRYGLYSLVTAVPYPLPSIVGWVSENAYSVQTRTISLCFLNITAQIGSIAATFVYTDGDQPFYLRGNTAMAVLAGVSVVQCVLTPLYFTARNRYKAKKWAQLSPDEQQAYAVHSRDFGPRRLDTRLAT</sequence>
<feature type="transmembrane region" description="Helical" evidence="7">
    <location>
        <begin position="261"/>
        <end position="285"/>
    </location>
</feature>
<feature type="region of interest" description="Disordered" evidence="6">
    <location>
        <begin position="1"/>
        <end position="29"/>
    </location>
</feature>
<dbReference type="InterPro" id="IPR036259">
    <property type="entry name" value="MFS_trans_sf"/>
</dbReference>
<dbReference type="FunFam" id="1.20.1250.20:FF:000106">
    <property type="entry name" value="MFS transporter, putative"/>
    <property type="match status" value="1"/>
</dbReference>
<dbReference type="AlphaFoldDB" id="A0AAF0FA32"/>
<dbReference type="SUPFAM" id="SSF103473">
    <property type="entry name" value="MFS general substrate transporter"/>
    <property type="match status" value="1"/>
</dbReference>
<evidence type="ECO:0000256" key="1">
    <source>
        <dbReference type="ARBA" id="ARBA00004141"/>
    </source>
</evidence>